<evidence type="ECO:0000259" key="4">
    <source>
        <dbReference type="Pfam" id="PF00294"/>
    </source>
</evidence>
<gene>
    <name evidence="5" type="ORF">ABR75_00380</name>
</gene>
<dbReference type="InterPro" id="IPR052700">
    <property type="entry name" value="Carb_kinase_PfkB-like"/>
</dbReference>
<keyword evidence="2" id="KW-0808">Transferase</keyword>
<name>A0A0R2Q854_9ACTN</name>
<keyword evidence="3" id="KW-0418">Kinase</keyword>
<dbReference type="Pfam" id="PF00294">
    <property type="entry name" value="PfkB"/>
    <property type="match status" value="1"/>
</dbReference>
<sequence>MLCTIGDLIEDVVVWLNSEPKNQLNIGSDTDSVIMRTRGGSAANVAMFSALTGTPSRFIGQVGNDNLGEQLCASLRESGVEVCTVAKGRTGSIVVIVQPNGERTFLTDRGVASELSVFDASHLADVSIVHVPTYSLALDPLATTAVQYIRAARATGALISIDASSTSVLRNYGVDRYGALIASIAPDVFLCNSDEAALLNLDSAHPMPGAELTVIKRGALPVMAISAAGTITTADAVTEVATPPVAKIVDTTGAGDAFAAGFLPTYASSRNVEEAITRGNSIAARVLRSPGATLEAR</sequence>
<reference evidence="5 6" key="1">
    <citation type="submission" date="2015-10" db="EMBL/GenBank/DDBJ databases">
        <title>Metagenome-Assembled Genomes uncover a global brackish microbiome.</title>
        <authorList>
            <person name="Hugerth L.W."/>
            <person name="Larsson J."/>
            <person name="Alneberg J."/>
            <person name="Lindh M.V."/>
            <person name="Legrand C."/>
            <person name="Pinhassi J."/>
            <person name="Andersson A.F."/>
        </authorList>
    </citation>
    <scope>NUCLEOTIDE SEQUENCE [LARGE SCALE GENOMIC DNA]</scope>
    <source>
        <strain evidence="5">BACL6 MAG-120924-bin43</strain>
    </source>
</reference>
<accession>A0A0R2Q854</accession>
<organism evidence="5 6">
    <name type="scientific">Acidimicrobiia bacterium BACL6 MAG-120924-bin43</name>
    <dbReference type="NCBI Taxonomy" id="1655583"/>
    <lineage>
        <taxon>Bacteria</taxon>
        <taxon>Bacillati</taxon>
        <taxon>Actinomycetota</taxon>
        <taxon>Acidimicrobiia</taxon>
        <taxon>acIV cluster</taxon>
    </lineage>
</organism>
<dbReference type="Proteomes" id="UP000051017">
    <property type="component" value="Unassembled WGS sequence"/>
</dbReference>
<dbReference type="AlphaFoldDB" id="A0A0R2Q854"/>
<comment type="similarity">
    <text evidence="1">Belongs to the carbohydrate kinase PfkB family.</text>
</comment>
<dbReference type="PROSITE" id="PS00584">
    <property type="entry name" value="PFKB_KINASES_2"/>
    <property type="match status" value="1"/>
</dbReference>
<evidence type="ECO:0000256" key="1">
    <source>
        <dbReference type="ARBA" id="ARBA00010688"/>
    </source>
</evidence>
<dbReference type="InterPro" id="IPR029056">
    <property type="entry name" value="Ribokinase-like"/>
</dbReference>
<dbReference type="Gene3D" id="3.40.1190.20">
    <property type="match status" value="1"/>
</dbReference>
<dbReference type="GO" id="GO:0016301">
    <property type="term" value="F:kinase activity"/>
    <property type="evidence" value="ECO:0007669"/>
    <property type="project" value="UniProtKB-KW"/>
</dbReference>
<evidence type="ECO:0000256" key="2">
    <source>
        <dbReference type="ARBA" id="ARBA00022679"/>
    </source>
</evidence>
<proteinExistence type="inferred from homology"/>
<dbReference type="EMBL" id="LIBJ01000278">
    <property type="protein sequence ID" value="KRO46521.1"/>
    <property type="molecule type" value="Genomic_DNA"/>
</dbReference>
<dbReference type="PANTHER" id="PTHR43320:SF3">
    <property type="entry name" value="CARBOHYDRATE KINASE PFKB DOMAIN-CONTAINING PROTEIN"/>
    <property type="match status" value="1"/>
</dbReference>
<protein>
    <recommendedName>
        <fullName evidence="4">Carbohydrate kinase PfkB domain-containing protein</fullName>
    </recommendedName>
</protein>
<comment type="caution">
    <text evidence="5">The sequence shown here is derived from an EMBL/GenBank/DDBJ whole genome shotgun (WGS) entry which is preliminary data.</text>
</comment>
<dbReference type="SUPFAM" id="SSF53613">
    <property type="entry name" value="Ribokinase-like"/>
    <property type="match status" value="1"/>
</dbReference>
<dbReference type="InterPro" id="IPR011611">
    <property type="entry name" value="PfkB_dom"/>
</dbReference>
<dbReference type="PROSITE" id="PS00583">
    <property type="entry name" value="PFKB_KINASES_1"/>
    <property type="match status" value="1"/>
</dbReference>
<evidence type="ECO:0000313" key="5">
    <source>
        <dbReference type="EMBL" id="KRO46521.1"/>
    </source>
</evidence>
<dbReference type="PANTHER" id="PTHR43320">
    <property type="entry name" value="SUGAR KINASE"/>
    <property type="match status" value="1"/>
</dbReference>
<evidence type="ECO:0000313" key="6">
    <source>
        <dbReference type="Proteomes" id="UP000051017"/>
    </source>
</evidence>
<dbReference type="InterPro" id="IPR002173">
    <property type="entry name" value="Carboh/pur_kinase_PfkB_CS"/>
</dbReference>
<feature type="domain" description="Carbohydrate kinase PfkB" evidence="4">
    <location>
        <begin position="36"/>
        <end position="294"/>
    </location>
</feature>
<evidence type="ECO:0000256" key="3">
    <source>
        <dbReference type="ARBA" id="ARBA00022777"/>
    </source>
</evidence>